<keyword evidence="2" id="KW-0805">Transcription regulation</keyword>
<evidence type="ECO:0000256" key="5">
    <source>
        <dbReference type="ARBA" id="ARBA00023163"/>
    </source>
</evidence>
<dbReference type="Gene3D" id="3.40.190.10">
    <property type="entry name" value="Periplasmic binding protein-like II"/>
    <property type="match status" value="4"/>
</dbReference>
<sequence>MVVTTPDRAGDFRASTFRLAYVPGVTPSKWVRIWEERQPDVPLELVALEVAECADAIRQGDVQVAITRLPDALSHGDAGPHHTIELYEETTVVVVPKDHVLTAGDELTLADLADEQFLWPLDEPVTGFDAPAEGVGGSAGRVAPAELGEGVGGSAGRVAPAERSEDAAYRGHPGTAVEHRPETTGDAIELVAAGTGVLLVPQSLARLHHRKDLVFRPVTDAPTGTVGLLWPAPTTELADEFIGIVRGRKATSSRGQSEPAPKRSAKEKAAAKRAAREAAGKIPGKSARKKPGVRPKRR</sequence>
<keyword evidence="9" id="KW-1185">Reference proteome</keyword>
<keyword evidence="5" id="KW-0804">Transcription</keyword>
<reference evidence="8 9" key="1">
    <citation type="submission" date="2023-08" db="EMBL/GenBank/DDBJ databases">
        <title>Bioegradation of LLDPE and BLDPE plastic by marine bacteria from coast plastic debris.</title>
        <authorList>
            <person name="Rong Z."/>
        </authorList>
    </citation>
    <scope>NUCLEOTIDE SEQUENCE [LARGE SCALE GENOMIC DNA]</scope>
    <source>
        <strain evidence="8 9">Z-2</strain>
    </source>
</reference>
<organism evidence="8 9">
    <name type="scientific">Gordonia westfalica</name>
    <dbReference type="NCBI Taxonomy" id="158898"/>
    <lineage>
        <taxon>Bacteria</taxon>
        <taxon>Bacillati</taxon>
        <taxon>Actinomycetota</taxon>
        <taxon>Actinomycetes</taxon>
        <taxon>Mycobacteriales</taxon>
        <taxon>Gordoniaceae</taxon>
        <taxon>Gordonia</taxon>
    </lineage>
</organism>
<feature type="compositionally biased region" description="Basic and acidic residues" evidence="6">
    <location>
        <begin position="160"/>
        <end position="169"/>
    </location>
</feature>
<gene>
    <name evidence="8" type="ORF">RD149_10670</name>
</gene>
<evidence type="ECO:0000313" key="8">
    <source>
        <dbReference type="EMBL" id="MDS1114235.1"/>
    </source>
</evidence>
<comment type="similarity">
    <text evidence="1">Belongs to the LysR transcriptional regulatory family.</text>
</comment>
<dbReference type="InterPro" id="IPR005119">
    <property type="entry name" value="LysR_subst-bd"/>
</dbReference>
<evidence type="ECO:0000313" key="9">
    <source>
        <dbReference type="Proteomes" id="UP001265083"/>
    </source>
</evidence>
<comment type="caution">
    <text evidence="8">The sequence shown here is derived from an EMBL/GenBank/DDBJ whole genome shotgun (WGS) entry which is preliminary data.</text>
</comment>
<dbReference type="Pfam" id="PF03466">
    <property type="entry name" value="LysR_substrate"/>
    <property type="match status" value="1"/>
</dbReference>
<name>A0ABU2GT90_9ACTN</name>
<evidence type="ECO:0000256" key="4">
    <source>
        <dbReference type="ARBA" id="ARBA00023159"/>
    </source>
</evidence>
<dbReference type="SUPFAM" id="SSF53850">
    <property type="entry name" value="Periplasmic binding protein-like II"/>
    <property type="match status" value="2"/>
</dbReference>
<feature type="domain" description="LysR substrate-binding" evidence="7">
    <location>
        <begin position="17"/>
        <end position="122"/>
    </location>
</feature>
<evidence type="ECO:0000256" key="3">
    <source>
        <dbReference type="ARBA" id="ARBA00023125"/>
    </source>
</evidence>
<feature type="region of interest" description="Disordered" evidence="6">
    <location>
        <begin position="248"/>
        <end position="298"/>
    </location>
</feature>
<dbReference type="EMBL" id="JAVLUS010000007">
    <property type="protein sequence ID" value="MDS1114235.1"/>
    <property type="molecule type" value="Genomic_DNA"/>
</dbReference>
<dbReference type="Proteomes" id="UP001265083">
    <property type="component" value="Unassembled WGS sequence"/>
</dbReference>
<evidence type="ECO:0000259" key="7">
    <source>
        <dbReference type="Pfam" id="PF03466"/>
    </source>
</evidence>
<feature type="compositionally biased region" description="Basic and acidic residues" evidence="6">
    <location>
        <begin position="260"/>
        <end position="279"/>
    </location>
</feature>
<dbReference type="PANTHER" id="PTHR30346">
    <property type="entry name" value="TRANSCRIPTIONAL DUAL REGULATOR HCAR-RELATED"/>
    <property type="match status" value="1"/>
</dbReference>
<protein>
    <submittedName>
        <fullName evidence="8">LysR substrate-binding domain-containing protein</fullName>
    </submittedName>
</protein>
<dbReference type="PANTHER" id="PTHR30346:SF0">
    <property type="entry name" value="HCA OPERON TRANSCRIPTIONAL ACTIVATOR HCAR"/>
    <property type="match status" value="1"/>
</dbReference>
<keyword evidence="4" id="KW-0010">Activator</keyword>
<feature type="compositionally biased region" description="Basic residues" evidence="6">
    <location>
        <begin position="286"/>
        <end position="298"/>
    </location>
</feature>
<proteinExistence type="inferred from homology"/>
<feature type="region of interest" description="Disordered" evidence="6">
    <location>
        <begin position="151"/>
        <end position="180"/>
    </location>
</feature>
<evidence type="ECO:0000256" key="6">
    <source>
        <dbReference type="SAM" id="MobiDB-lite"/>
    </source>
</evidence>
<accession>A0ABU2GT90</accession>
<dbReference type="RefSeq" id="WP_310950418.1">
    <property type="nucleotide sequence ID" value="NZ_JAVLUS010000007.1"/>
</dbReference>
<evidence type="ECO:0000256" key="2">
    <source>
        <dbReference type="ARBA" id="ARBA00023015"/>
    </source>
</evidence>
<evidence type="ECO:0000256" key="1">
    <source>
        <dbReference type="ARBA" id="ARBA00009437"/>
    </source>
</evidence>
<keyword evidence="3" id="KW-0238">DNA-binding</keyword>